<accession>A0A401T2R7</accession>
<dbReference type="AlphaFoldDB" id="A0A401T2R7"/>
<dbReference type="PANTHER" id="PTHR21707:SF42">
    <property type="entry name" value="FLAGELLUM-ASSOCIATED COILED-COIL DOMAIN-CONTAINING PROTEIN 1"/>
    <property type="match status" value="1"/>
</dbReference>
<gene>
    <name evidence="2" type="ORF">chiPu_0015404</name>
</gene>
<feature type="coiled-coil region" evidence="1">
    <location>
        <begin position="190"/>
        <end position="340"/>
    </location>
</feature>
<comment type="caution">
    <text evidence="2">The sequence shown here is derived from an EMBL/GenBank/DDBJ whole genome shotgun (WGS) entry which is preliminary data.</text>
</comment>
<evidence type="ECO:0000313" key="2">
    <source>
        <dbReference type="EMBL" id="GCC36904.1"/>
    </source>
</evidence>
<dbReference type="PANTHER" id="PTHR21707">
    <property type="entry name" value="FLAGELLUM-ASSOCIATED COILED-COIL DOMAIN-CONTAINING PROTEIN 1"/>
    <property type="match status" value="1"/>
</dbReference>
<dbReference type="EMBL" id="BEZZ01000907">
    <property type="protein sequence ID" value="GCC36904.1"/>
    <property type="molecule type" value="Genomic_DNA"/>
</dbReference>
<dbReference type="Proteomes" id="UP000287033">
    <property type="component" value="Unassembled WGS sequence"/>
</dbReference>
<dbReference type="STRING" id="137246.A0A401T2R7"/>
<organism evidence="2 3">
    <name type="scientific">Chiloscyllium punctatum</name>
    <name type="common">Brownbanded bambooshark</name>
    <name type="synonym">Hemiscyllium punctatum</name>
    <dbReference type="NCBI Taxonomy" id="137246"/>
    <lineage>
        <taxon>Eukaryota</taxon>
        <taxon>Metazoa</taxon>
        <taxon>Chordata</taxon>
        <taxon>Craniata</taxon>
        <taxon>Vertebrata</taxon>
        <taxon>Chondrichthyes</taxon>
        <taxon>Elasmobranchii</taxon>
        <taxon>Galeomorphii</taxon>
        <taxon>Galeoidea</taxon>
        <taxon>Orectolobiformes</taxon>
        <taxon>Hemiscylliidae</taxon>
        <taxon>Chiloscyllium</taxon>
    </lineage>
</organism>
<proteinExistence type="predicted"/>
<evidence type="ECO:0000313" key="3">
    <source>
        <dbReference type="Proteomes" id="UP000287033"/>
    </source>
</evidence>
<keyword evidence="3" id="KW-1185">Reference proteome</keyword>
<dbReference type="GO" id="GO:0005737">
    <property type="term" value="C:cytoplasm"/>
    <property type="evidence" value="ECO:0007669"/>
    <property type="project" value="TreeGrafter"/>
</dbReference>
<keyword evidence="1" id="KW-0175">Coiled coil</keyword>
<sequence>MGRTLSDSAGQRIHTSCIHLKSLQVRHLGSQFSFAFRLSGSDIMNDLCDSLPPKTGTTENAVEMCKKCGRGMTFPELYKKGEAIVIAPGYELSRTKSNIAVHLCDEFFNRIQSPKSLVSREQLVTDLQKQITELVNLLEQESLKQMSIVNRFQAENKEASLMMQKKHEEDLRKISEMHALEIEEMQNNFAEILEAETGKAKKKYHELKDQFQSLQAAFISFKESITEEMNERLAQKERELNEKHSMEMKRELALQRHALERKCDDEKQSIVDNYEEQINTIINRHKGEMDNAAEQYSAIMETVEELRNAKLQIEDLLQQLEKKNEEIQNQSEYLSFLETQLAYDRARLAEIEGTYKSNIGSMKRKYVTSMKALEDQNLDLKQLFAIKAEELCALRAMIEERERIEQLERMNSQQ</sequence>
<protein>
    <submittedName>
        <fullName evidence="2">Uncharacterized protein</fullName>
    </submittedName>
</protein>
<evidence type="ECO:0000256" key="1">
    <source>
        <dbReference type="SAM" id="Coils"/>
    </source>
</evidence>
<reference evidence="2 3" key="1">
    <citation type="journal article" date="2018" name="Nat. Ecol. Evol.">
        <title>Shark genomes provide insights into elasmobranch evolution and the origin of vertebrates.</title>
        <authorList>
            <person name="Hara Y"/>
            <person name="Yamaguchi K"/>
            <person name="Onimaru K"/>
            <person name="Kadota M"/>
            <person name="Koyanagi M"/>
            <person name="Keeley SD"/>
            <person name="Tatsumi K"/>
            <person name="Tanaka K"/>
            <person name="Motone F"/>
            <person name="Kageyama Y"/>
            <person name="Nozu R"/>
            <person name="Adachi N"/>
            <person name="Nishimura O"/>
            <person name="Nakagawa R"/>
            <person name="Tanegashima C"/>
            <person name="Kiyatake I"/>
            <person name="Matsumoto R"/>
            <person name="Murakumo K"/>
            <person name="Nishida K"/>
            <person name="Terakita A"/>
            <person name="Kuratani S"/>
            <person name="Sato K"/>
            <person name="Hyodo S Kuraku.S."/>
        </authorList>
    </citation>
    <scope>NUCLEOTIDE SEQUENCE [LARGE SCALE GENOMIC DNA]</scope>
</reference>
<dbReference type="OrthoDB" id="10013155at2759"/>
<dbReference type="InterPro" id="IPR026674">
    <property type="entry name" value="FLACC1"/>
</dbReference>
<dbReference type="OMA" id="MEKEYKY"/>
<name>A0A401T2R7_CHIPU</name>